<comment type="caution">
    <text evidence="1">The sequence shown here is derived from an EMBL/GenBank/DDBJ whole genome shotgun (WGS) entry which is preliminary data.</text>
</comment>
<keyword evidence="2" id="KW-1185">Reference proteome</keyword>
<protein>
    <submittedName>
        <fullName evidence="1">Uncharacterized protein</fullName>
    </submittedName>
</protein>
<evidence type="ECO:0000313" key="2">
    <source>
        <dbReference type="Proteomes" id="UP000826656"/>
    </source>
</evidence>
<proteinExistence type="predicted"/>
<dbReference type="Proteomes" id="UP000826656">
    <property type="component" value="Unassembled WGS sequence"/>
</dbReference>
<sequence length="69" mass="7725">MIFNTIVHEGETLQLQCDHSFCVDVSLNTTVPTAMLDDTKESSTEEEDNPRDNVAFMQIAAIEYPFDGV</sequence>
<dbReference type="EMBL" id="JAIVGD010000003">
    <property type="protein sequence ID" value="KAH0775673.1"/>
    <property type="molecule type" value="Genomic_DNA"/>
</dbReference>
<evidence type="ECO:0000313" key="1">
    <source>
        <dbReference type="EMBL" id="KAH0775673.1"/>
    </source>
</evidence>
<accession>A0ABQ7W4H1</accession>
<reference evidence="1 2" key="1">
    <citation type="journal article" date="2021" name="bioRxiv">
        <title>Chromosome-scale and haplotype-resolved genome assembly of a tetraploid potato cultivar.</title>
        <authorList>
            <person name="Sun H."/>
            <person name="Jiao W.-B."/>
            <person name="Krause K."/>
            <person name="Campoy J.A."/>
            <person name="Goel M."/>
            <person name="Folz-Donahue K."/>
            <person name="Kukat C."/>
            <person name="Huettel B."/>
            <person name="Schneeberger K."/>
        </authorList>
    </citation>
    <scope>NUCLEOTIDE SEQUENCE [LARGE SCALE GENOMIC DNA]</scope>
    <source>
        <strain evidence="1">SolTubOtavaFocal</strain>
        <tissue evidence="1">Leaves</tissue>
    </source>
</reference>
<gene>
    <name evidence="1" type="ORF">KY290_007084</name>
</gene>
<organism evidence="1 2">
    <name type="scientific">Solanum tuberosum</name>
    <name type="common">Potato</name>
    <dbReference type="NCBI Taxonomy" id="4113"/>
    <lineage>
        <taxon>Eukaryota</taxon>
        <taxon>Viridiplantae</taxon>
        <taxon>Streptophyta</taxon>
        <taxon>Embryophyta</taxon>
        <taxon>Tracheophyta</taxon>
        <taxon>Spermatophyta</taxon>
        <taxon>Magnoliopsida</taxon>
        <taxon>eudicotyledons</taxon>
        <taxon>Gunneridae</taxon>
        <taxon>Pentapetalae</taxon>
        <taxon>asterids</taxon>
        <taxon>lamiids</taxon>
        <taxon>Solanales</taxon>
        <taxon>Solanaceae</taxon>
        <taxon>Solanoideae</taxon>
        <taxon>Solaneae</taxon>
        <taxon>Solanum</taxon>
    </lineage>
</organism>
<name>A0ABQ7W4H1_SOLTU</name>